<evidence type="ECO:0000313" key="3">
    <source>
        <dbReference type="Proteomes" id="UP000251889"/>
    </source>
</evidence>
<accession>A0A364XZJ2</accession>
<dbReference type="AlphaFoldDB" id="A0A364XZJ2"/>
<keyword evidence="3" id="KW-1185">Reference proteome</keyword>
<evidence type="ECO:0000256" key="1">
    <source>
        <dbReference type="SAM" id="Phobius"/>
    </source>
</evidence>
<comment type="caution">
    <text evidence="2">The sequence shown here is derived from an EMBL/GenBank/DDBJ whole genome shotgun (WGS) entry which is preliminary data.</text>
</comment>
<dbReference type="EMBL" id="QMFY01000014">
    <property type="protein sequence ID" value="RAV98882.1"/>
    <property type="molecule type" value="Genomic_DNA"/>
</dbReference>
<keyword evidence="1" id="KW-0812">Transmembrane</keyword>
<dbReference type="Proteomes" id="UP000251889">
    <property type="component" value="Unassembled WGS sequence"/>
</dbReference>
<reference evidence="2 3" key="1">
    <citation type="submission" date="2018-06" db="EMBL/GenBank/DDBJ databases">
        <title>Chryseolinea flavus sp. nov., a member of the phylum Bacteroidetes isolated from soil.</title>
        <authorList>
            <person name="Li Y."/>
            <person name="Wang J."/>
        </authorList>
    </citation>
    <scope>NUCLEOTIDE SEQUENCE [LARGE SCALE GENOMIC DNA]</scope>
    <source>
        <strain evidence="2 3">SDU1-6</strain>
    </source>
</reference>
<name>A0A364XZJ2_9BACT</name>
<keyword evidence="1" id="KW-1133">Transmembrane helix</keyword>
<evidence type="ECO:0000313" key="2">
    <source>
        <dbReference type="EMBL" id="RAV98882.1"/>
    </source>
</evidence>
<proteinExistence type="predicted"/>
<protein>
    <submittedName>
        <fullName evidence="2">Uncharacterized protein</fullName>
    </submittedName>
</protein>
<feature type="transmembrane region" description="Helical" evidence="1">
    <location>
        <begin position="6"/>
        <end position="30"/>
    </location>
</feature>
<keyword evidence="1" id="KW-0472">Membrane</keyword>
<sequence length="169" mass="19838">MKNQKIKVGIFVCFFLVSLTIIGYNFLIVAPQELEDDRIFNKWYRQSFNHSFKGIITSYEEKRNERGNQYAIVDLDLISSDISQYPPDTSTVYFCRIYDRKARVMIPILNNLGRLSTEKQDIVRISDTLIFDGDRDEFKLISRGKSTIFKSISVSTNRAFRERRNADLR</sequence>
<organism evidence="2 3">
    <name type="scientific">Pseudochryseolinea flava</name>
    <dbReference type="NCBI Taxonomy" id="2059302"/>
    <lineage>
        <taxon>Bacteria</taxon>
        <taxon>Pseudomonadati</taxon>
        <taxon>Bacteroidota</taxon>
        <taxon>Cytophagia</taxon>
        <taxon>Cytophagales</taxon>
        <taxon>Fulvivirgaceae</taxon>
        <taxon>Pseudochryseolinea</taxon>
    </lineage>
</organism>
<gene>
    <name evidence="2" type="ORF">DQQ10_21510</name>
</gene>
<dbReference type="RefSeq" id="WP_112748992.1">
    <property type="nucleotide sequence ID" value="NZ_QMFY01000014.1"/>
</dbReference>